<dbReference type="EMBL" id="MFKE01000011">
    <property type="protein sequence ID" value="OGG35611.1"/>
    <property type="molecule type" value="Genomic_DNA"/>
</dbReference>
<dbReference type="SUPFAM" id="SSF46894">
    <property type="entry name" value="C-terminal effector domain of the bipartite response regulators"/>
    <property type="match status" value="1"/>
</dbReference>
<proteinExistence type="predicted"/>
<dbReference type="STRING" id="1798401.A2363_05055"/>
<dbReference type="AlphaFoldDB" id="A0A1F6BF90"/>
<dbReference type="InterPro" id="IPR016032">
    <property type="entry name" value="Sig_transdc_resp-reg_C-effctor"/>
</dbReference>
<name>A0A1F6BF90_9BACT</name>
<gene>
    <name evidence="1" type="ORF">A2363_05055</name>
</gene>
<reference evidence="1 2" key="1">
    <citation type="journal article" date="2016" name="Nat. Commun.">
        <title>Thousands of microbial genomes shed light on interconnected biogeochemical processes in an aquifer system.</title>
        <authorList>
            <person name="Anantharaman K."/>
            <person name="Brown C.T."/>
            <person name="Hug L.A."/>
            <person name="Sharon I."/>
            <person name="Castelle C.J."/>
            <person name="Probst A.J."/>
            <person name="Thomas B.C."/>
            <person name="Singh A."/>
            <person name="Wilkins M.J."/>
            <person name="Karaoz U."/>
            <person name="Brodie E.L."/>
            <person name="Williams K.H."/>
            <person name="Hubbard S.S."/>
            <person name="Banfield J.F."/>
        </authorList>
    </citation>
    <scope>NUCLEOTIDE SEQUENCE [LARGE SCALE GENOMIC DNA]</scope>
</reference>
<organism evidence="1 2">
    <name type="scientific">Candidatus Gottesmanbacteria bacterium RIFOXYB1_FULL_47_11</name>
    <dbReference type="NCBI Taxonomy" id="1798401"/>
    <lineage>
        <taxon>Bacteria</taxon>
        <taxon>Candidatus Gottesmaniibacteriota</taxon>
    </lineage>
</organism>
<dbReference type="GO" id="GO:0003677">
    <property type="term" value="F:DNA binding"/>
    <property type="evidence" value="ECO:0007669"/>
    <property type="project" value="InterPro"/>
</dbReference>
<dbReference type="Gene3D" id="1.10.10.10">
    <property type="entry name" value="Winged helix-like DNA-binding domain superfamily/Winged helix DNA-binding domain"/>
    <property type="match status" value="1"/>
</dbReference>
<evidence type="ECO:0000313" key="1">
    <source>
        <dbReference type="EMBL" id="OGG35611.1"/>
    </source>
</evidence>
<protein>
    <recommendedName>
        <fullName evidence="3">OmpR/PhoB-type domain-containing protein</fullName>
    </recommendedName>
</protein>
<evidence type="ECO:0000313" key="2">
    <source>
        <dbReference type="Proteomes" id="UP000176186"/>
    </source>
</evidence>
<dbReference type="GO" id="GO:0006355">
    <property type="term" value="P:regulation of DNA-templated transcription"/>
    <property type="evidence" value="ECO:0007669"/>
    <property type="project" value="InterPro"/>
</dbReference>
<comment type="caution">
    <text evidence="1">The sequence shown here is derived from an EMBL/GenBank/DDBJ whole genome shotgun (WGS) entry which is preliminary data.</text>
</comment>
<accession>A0A1F6BF90</accession>
<sequence length="117" mass="13851">MTNPENNHYFPLPPLLLDFKEHCCITPDNEQHYLSPMEFMLLSELDIGFQTTDELAIRLAHKLRREQQEKGGKWDGSISHEHVWEIISRIKEKIGPQYIEKRVRFGYRIATPKQFQG</sequence>
<dbReference type="Proteomes" id="UP000176186">
    <property type="component" value="Unassembled WGS sequence"/>
</dbReference>
<dbReference type="InterPro" id="IPR036388">
    <property type="entry name" value="WH-like_DNA-bd_sf"/>
</dbReference>
<evidence type="ECO:0008006" key="3">
    <source>
        <dbReference type="Google" id="ProtNLM"/>
    </source>
</evidence>